<dbReference type="EC" id="1.7.1.17" evidence="6"/>
<dbReference type="GO" id="GO:0016655">
    <property type="term" value="F:oxidoreductase activity, acting on NAD(P)H, quinone or similar compound as acceptor"/>
    <property type="evidence" value="ECO:0007669"/>
    <property type="project" value="InterPro"/>
</dbReference>
<dbReference type="Gene3D" id="3.40.50.360">
    <property type="match status" value="1"/>
</dbReference>
<dbReference type="GO" id="GO:0010181">
    <property type="term" value="F:FMN binding"/>
    <property type="evidence" value="ECO:0007669"/>
    <property type="project" value="UniProtKB-UniRule"/>
</dbReference>
<comment type="cofactor">
    <cofactor evidence="6">
        <name>FMN</name>
        <dbReference type="ChEBI" id="CHEBI:58210"/>
    </cofactor>
    <text evidence="6">Binds 1 FMN per subunit.</text>
</comment>
<accession>A0A261QX00</accession>
<dbReference type="SUPFAM" id="SSF52218">
    <property type="entry name" value="Flavoproteins"/>
    <property type="match status" value="1"/>
</dbReference>
<keyword evidence="2 6" id="KW-0288">FMN</keyword>
<dbReference type="EC" id="1.6.5.-" evidence="6"/>
<evidence type="ECO:0000313" key="8">
    <source>
        <dbReference type="EMBL" id="OZI17274.1"/>
    </source>
</evidence>
<evidence type="ECO:0000256" key="5">
    <source>
        <dbReference type="ARBA" id="ARBA00048542"/>
    </source>
</evidence>
<dbReference type="PANTHER" id="PTHR43741:SF4">
    <property type="entry name" value="FMN-DEPENDENT NADH:QUINONE OXIDOREDUCTASE"/>
    <property type="match status" value="1"/>
</dbReference>
<feature type="domain" description="Flavodoxin-like fold" evidence="7">
    <location>
        <begin position="3"/>
        <end position="201"/>
    </location>
</feature>
<proteinExistence type="inferred from homology"/>
<reference evidence="9" key="1">
    <citation type="submission" date="2017-05" db="EMBL/GenBank/DDBJ databases">
        <title>Complete and WGS of Bordetella genogroups.</title>
        <authorList>
            <person name="Spilker T."/>
            <person name="Lipuma J."/>
        </authorList>
    </citation>
    <scope>NUCLEOTIDE SEQUENCE [LARGE SCALE GENOMIC DNA]</scope>
    <source>
        <strain evidence="9">AU18089</strain>
    </source>
</reference>
<name>A0A261QX00_9BORD</name>
<evidence type="ECO:0000256" key="2">
    <source>
        <dbReference type="ARBA" id="ARBA00022643"/>
    </source>
</evidence>
<comment type="caution">
    <text evidence="8">The sequence shown here is derived from an EMBL/GenBank/DDBJ whole genome shotgun (WGS) entry which is preliminary data.</text>
</comment>
<dbReference type="HAMAP" id="MF_01216">
    <property type="entry name" value="Azoreductase_type1"/>
    <property type="match status" value="1"/>
</dbReference>
<evidence type="ECO:0000256" key="3">
    <source>
        <dbReference type="ARBA" id="ARBA00023002"/>
    </source>
</evidence>
<dbReference type="EMBL" id="NEVK01000007">
    <property type="protein sequence ID" value="OZI17274.1"/>
    <property type="molecule type" value="Genomic_DNA"/>
</dbReference>
<comment type="caution">
    <text evidence="6">Lacks conserved residue(s) required for the propagation of feature annotation.</text>
</comment>
<evidence type="ECO:0000256" key="6">
    <source>
        <dbReference type="HAMAP-Rule" id="MF_01216"/>
    </source>
</evidence>
<gene>
    <name evidence="6" type="primary">azoR</name>
    <name evidence="8" type="ORF">CAL19_15720</name>
</gene>
<dbReference type="InterPro" id="IPR029039">
    <property type="entry name" value="Flavoprotein-like_sf"/>
</dbReference>
<evidence type="ECO:0000313" key="9">
    <source>
        <dbReference type="Proteomes" id="UP000216947"/>
    </source>
</evidence>
<dbReference type="PANTHER" id="PTHR43741">
    <property type="entry name" value="FMN-DEPENDENT NADH-AZOREDUCTASE 1"/>
    <property type="match status" value="1"/>
</dbReference>
<sequence length="216" mass="23376">MKSILRITSSPRGHQSESYRLSQAVVERLIAQYPAARLIERPLAGAGAGHVDEDYADVLGGFAAPAGKDHLGTLAASEQMIRELEETDCLVIGTPMHNYTVPSNLKAWIDHVVRVYRSFQPTRQGKIGTLHDRPTFVAVASGGTYADEPPRQPDFLTPYLTAVLNTIGIRDITFFSVQGTAADPDKVRAARSCAIASIDAHFHASTVQRGAEIPAL</sequence>
<keyword evidence="4 6" id="KW-0520">NAD</keyword>
<dbReference type="Proteomes" id="UP000216947">
    <property type="component" value="Unassembled WGS sequence"/>
</dbReference>
<dbReference type="InterPro" id="IPR003680">
    <property type="entry name" value="Flavodoxin_fold"/>
</dbReference>
<dbReference type="InterPro" id="IPR050104">
    <property type="entry name" value="FMN-dep_NADH:Q_OxRdtase_AzoR1"/>
</dbReference>
<keyword evidence="1 6" id="KW-0285">Flavoprotein</keyword>
<dbReference type="RefSeq" id="WP_094797317.1">
    <property type="nucleotide sequence ID" value="NZ_NEVK01000007.1"/>
</dbReference>
<feature type="binding site" evidence="6">
    <location>
        <begin position="16"/>
        <end position="18"/>
    </location>
    <ligand>
        <name>FMN</name>
        <dbReference type="ChEBI" id="CHEBI:58210"/>
    </ligand>
</feature>
<comment type="catalytic activity">
    <reaction evidence="6">
        <text>2 a quinone + NADH + H(+) = 2 a 1,4-benzosemiquinone + NAD(+)</text>
        <dbReference type="Rhea" id="RHEA:65952"/>
        <dbReference type="ChEBI" id="CHEBI:15378"/>
        <dbReference type="ChEBI" id="CHEBI:57540"/>
        <dbReference type="ChEBI" id="CHEBI:57945"/>
        <dbReference type="ChEBI" id="CHEBI:132124"/>
        <dbReference type="ChEBI" id="CHEBI:134225"/>
    </reaction>
</comment>
<feature type="binding site" evidence="6">
    <location>
        <position position="10"/>
    </location>
    <ligand>
        <name>FMN</name>
        <dbReference type="ChEBI" id="CHEBI:58210"/>
    </ligand>
</feature>
<comment type="catalytic activity">
    <reaction evidence="5">
        <text>N,N-dimethyl-1,4-phenylenediamine + anthranilate + 2 NAD(+) = 2-(4-dimethylaminophenyl)diazenylbenzoate + 2 NADH + 2 H(+)</text>
        <dbReference type="Rhea" id="RHEA:55872"/>
        <dbReference type="ChEBI" id="CHEBI:15378"/>
        <dbReference type="ChEBI" id="CHEBI:15783"/>
        <dbReference type="ChEBI" id="CHEBI:16567"/>
        <dbReference type="ChEBI" id="CHEBI:57540"/>
        <dbReference type="ChEBI" id="CHEBI:57945"/>
        <dbReference type="ChEBI" id="CHEBI:71579"/>
        <dbReference type="EC" id="1.7.1.17"/>
    </reaction>
    <physiologicalReaction direction="right-to-left" evidence="5">
        <dbReference type="Rhea" id="RHEA:55874"/>
    </physiologicalReaction>
</comment>
<evidence type="ECO:0000256" key="1">
    <source>
        <dbReference type="ARBA" id="ARBA00022630"/>
    </source>
</evidence>
<keyword evidence="3 6" id="KW-0560">Oxidoreductase</keyword>
<protein>
    <recommendedName>
        <fullName evidence="6">FMN dependent NADH:quinone oxidoreductase</fullName>
        <ecNumber evidence="6">1.6.5.-</ecNumber>
    </recommendedName>
    <alternativeName>
        <fullName evidence="6">Azo-dye reductase</fullName>
    </alternativeName>
    <alternativeName>
        <fullName evidence="6">FMN-dependent NADH-azo compound oxidoreductase</fullName>
    </alternativeName>
    <alternativeName>
        <fullName evidence="6">FMN-dependent NADH-azoreductase</fullName>
        <ecNumber evidence="6">1.7.1.17</ecNumber>
    </alternativeName>
</protein>
<comment type="subunit">
    <text evidence="6">Homodimer.</text>
</comment>
<comment type="similarity">
    <text evidence="6">Belongs to the azoreductase type 1 family.</text>
</comment>
<evidence type="ECO:0000256" key="4">
    <source>
        <dbReference type="ARBA" id="ARBA00023027"/>
    </source>
</evidence>
<dbReference type="GO" id="GO:0016652">
    <property type="term" value="F:oxidoreductase activity, acting on NAD(P)H as acceptor"/>
    <property type="evidence" value="ECO:0007669"/>
    <property type="project" value="UniProtKB-UniRule"/>
</dbReference>
<comment type="function">
    <text evidence="6">Also exhibits azoreductase activity. Catalyzes the reductive cleavage of the azo bond in aromatic azo compounds to the corresponding amines.</text>
</comment>
<dbReference type="GO" id="GO:0009055">
    <property type="term" value="F:electron transfer activity"/>
    <property type="evidence" value="ECO:0007669"/>
    <property type="project" value="UniProtKB-UniRule"/>
</dbReference>
<dbReference type="Pfam" id="PF02525">
    <property type="entry name" value="Flavodoxin_2"/>
    <property type="match status" value="1"/>
</dbReference>
<keyword evidence="9" id="KW-1185">Reference proteome</keyword>
<comment type="function">
    <text evidence="6">Quinone reductase that provides resistance to thiol-specific stress caused by electrophilic quinones.</text>
</comment>
<organism evidence="8 9">
    <name type="scientific">Bordetella genomosp. 7</name>
    <dbReference type="NCBI Taxonomy" id="1416805"/>
    <lineage>
        <taxon>Bacteria</taxon>
        <taxon>Pseudomonadati</taxon>
        <taxon>Pseudomonadota</taxon>
        <taxon>Betaproteobacteria</taxon>
        <taxon>Burkholderiales</taxon>
        <taxon>Alcaligenaceae</taxon>
        <taxon>Bordetella</taxon>
    </lineage>
</organism>
<dbReference type="AlphaFoldDB" id="A0A261QX00"/>
<evidence type="ECO:0000259" key="7">
    <source>
        <dbReference type="Pfam" id="PF02525"/>
    </source>
</evidence>
<dbReference type="InterPro" id="IPR023048">
    <property type="entry name" value="NADH:quinone_OxRdtase_FMN_depd"/>
</dbReference>